<keyword evidence="3" id="KW-0804">Transcription</keyword>
<name>A0ABW6P1T5_9NOCA</name>
<evidence type="ECO:0000256" key="4">
    <source>
        <dbReference type="PROSITE-ProRule" id="PRU00335"/>
    </source>
</evidence>
<dbReference type="RefSeq" id="WP_387393908.1">
    <property type="nucleotide sequence ID" value="NZ_JBIAMT010000002.1"/>
</dbReference>
<feature type="domain" description="HTH tetR-type" evidence="5">
    <location>
        <begin position="16"/>
        <end position="76"/>
    </location>
</feature>
<sequence>MPRAQNKPTSRDLQRIQTRERIVAAAVPEFKRAGLAGADVTAVARAAGVAQGTFYFHFPTKEHMALELERLEEQRIGKVLSKYLAGEHDLDGALRQVVRVVLSAERHLGPQLFKDVLSLHFTKARPAEDEWTEHPVIVALVAEIERARAAGDVDPEVDPFHSAVFFLLGLYALVATTPGSKRARDEVLQKFVATALRGLAAR</sequence>
<dbReference type="PROSITE" id="PS50977">
    <property type="entry name" value="HTH_TETR_2"/>
    <property type="match status" value="1"/>
</dbReference>
<dbReference type="Gene3D" id="1.10.357.10">
    <property type="entry name" value="Tetracycline Repressor, domain 2"/>
    <property type="match status" value="1"/>
</dbReference>
<dbReference type="PANTHER" id="PTHR30055:SF234">
    <property type="entry name" value="HTH-TYPE TRANSCRIPTIONAL REGULATOR BETI"/>
    <property type="match status" value="1"/>
</dbReference>
<keyword evidence="1" id="KW-0805">Transcription regulation</keyword>
<protein>
    <submittedName>
        <fullName evidence="6">TetR family transcriptional regulator</fullName>
    </submittedName>
</protein>
<dbReference type="PRINTS" id="PR00455">
    <property type="entry name" value="HTHTETR"/>
</dbReference>
<gene>
    <name evidence="6" type="ORF">ACFYU5_13310</name>
</gene>
<dbReference type="SUPFAM" id="SSF48498">
    <property type="entry name" value="Tetracyclin repressor-like, C-terminal domain"/>
    <property type="match status" value="1"/>
</dbReference>
<dbReference type="EMBL" id="JBIAMT010000002">
    <property type="protein sequence ID" value="MFF0497382.1"/>
    <property type="molecule type" value="Genomic_DNA"/>
</dbReference>
<dbReference type="SUPFAM" id="SSF46689">
    <property type="entry name" value="Homeodomain-like"/>
    <property type="match status" value="1"/>
</dbReference>
<proteinExistence type="predicted"/>
<dbReference type="InterPro" id="IPR009057">
    <property type="entry name" value="Homeodomain-like_sf"/>
</dbReference>
<dbReference type="InterPro" id="IPR050109">
    <property type="entry name" value="HTH-type_TetR-like_transc_reg"/>
</dbReference>
<evidence type="ECO:0000259" key="5">
    <source>
        <dbReference type="PROSITE" id="PS50977"/>
    </source>
</evidence>
<feature type="DNA-binding region" description="H-T-H motif" evidence="4">
    <location>
        <begin position="39"/>
        <end position="58"/>
    </location>
</feature>
<evidence type="ECO:0000313" key="6">
    <source>
        <dbReference type="EMBL" id="MFF0497382.1"/>
    </source>
</evidence>
<reference evidence="6 7" key="1">
    <citation type="submission" date="2024-10" db="EMBL/GenBank/DDBJ databases">
        <title>The Natural Products Discovery Center: Release of the First 8490 Sequenced Strains for Exploring Actinobacteria Biosynthetic Diversity.</title>
        <authorList>
            <person name="Kalkreuter E."/>
            <person name="Kautsar S.A."/>
            <person name="Yang D."/>
            <person name="Bader C.D."/>
            <person name="Teijaro C.N."/>
            <person name="Fluegel L."/>
            <person name="Davis C.M."/>
            <person name="Simpson J.R."/>
            <person name="Lauterbach L."/>
            <person name="Steele A.D."/>
            <person name="Gui C."/>
            <person name="Meng S."/>
            <person name="Li G."/>
            <person name="Viehrig K."/>
            <person name="Ye F."/>
            <person name="Su P."/>
            <person name="Kiefer A.F."/>
            <person name="Nichols A."/>
            <person name="Cepeda A.J."/>
            <person name="Yan W."/>
            <person name="Fan B."/>
            <person name="Jiang Y."/>
            <person name="Adhikari A."/>
            <person name="Zheng C.-J."/>
            <person name="Schuster L."/>
            <person name="Cowan T.M."/>
            <person name="Smanski M.J."/>
            <person name="Chevrette M.G."/>
            <person name="De Carvalho L.P.S."/>
            <person name="Shen B."/>
        </authorList>
    </citation>
    <scope>NUCLEOTIDE SEQUENCE [LARGE SCALE GENOMIC DNA]</scope>
    <source>
        <strain evidence="6 7">NPDC004119</strain>
    </source>
</reference>
<dbReference type="InterPro" id="IPR036271">
    <property type="entry name" value="Tet_transcr_reg_TetR-rel_C_sf"/>
</dbReference>
<dbReference type="PANTHER" id="PTHR30055">
    <property type="entry name" value="HTH-TYPE TRANSCRIPTIONAL REGULATOR RUTR"/>
    <property type="match status" value="1"/>
</dbReference>
<keyword evidence="7" id="KW-1185">Reference proteome</keyword>
<dbReference type="Proteomes" id="UP001601442">
    <property type="component" value="Unassembled WGS sequence"/>
</dbReference>
<dbReference type="InterPro" id="IPR001647">
    <property type="entry name" value="HTH_TetR"/>
</dbReference>
<evidence type="ECO:0000313" key="7">
    <source>
        <dbReference type="Proteomes" id="UP001601442"/>
    </source>
</evidence>
<organism evidence="6 7">
    <name type="scientific">Nocardia aobensis</name>
    <dbReference type="NCBI Taxonomy" id="257277"/>
    <lineage>
        <taxon>Bacteria</taxon>
        <taxon>Bacillati</taxon>
        <taxon>Actinomycetota</taxon>
        <taxon>Actinomycetes</taxon>
        <taxon>Mycobacteriales</taxon>
        <taxon>Nocardiaceae</taxon>
        <taxon>Nocardia</taxon>
    </lineage>
</organism>
<evidence type="ECO:0000256" key="1">
    <source>
        <dbReference type="ARBA" id="ARBA00023015"/>
    </source>
</evidence>
<comment type="caution">
    <text evidence="6">The sequence shown here is derived from an EMBL/GenBank/DDBJ whole genome shotgun (WGS) entry which is preliminary data.</text>
</comment>
<keyword evidence="2 4" id="KW-0238">DNA-binding</keyword>
<dbReference type="Pfam" id="PF00440">
    <property type="entry name" value="TetR_N"/>
    <property type="match status" value="1"/>
</dbReference>
<evidence type="ECO:0000256" key="3">
    <source>
        <dbReference type="ARBA" id="ARBA00023163"/>
    </source>
</evidence>
<evidence type="ECO:0000256" key="2">
    <source>
        <dbReference type="ARBA" id="ARBA00023125"/>
    </source>
</evidence>
<accession>A0ABW6P1T5</accession>